<dbReference type="SUPFAM" id="SSF51621">
    <property type="entry name" value="Phosphoenolpyruvate/pyruvate domain"/>
    <property type="match status" value="1"/>
</dbReference>
<comment type="cofactor">
    <cofactor evidence="1">
        <name>Mg(2+)</name>
        <dbReference type="ChEBI" id="CHEBI:18420"/>
    </cofactor>
</comment>
<keyword evidence="8" id="KW-1185">Reference proteome</keyword>
<evidence type="ECO:0000256" key="3">
    <source>
        <dbReference type="ARBA" id="ARBA00022842"/>
    </source>
</evidence>
<keyword evidence="2 5" id="KW-0479">Metal-binding</keyword>
<evidence type="ECO:0000313" key="7">
    <source>
        <dbReference type="EMBL" id="NYT37822.1"/>
    </source>
</evidence>
<dbReference type="PANTHER" id="PTHR32308">
    <property type="entry name" value="LYASE BETA SUBUNIT, PUTATIVE (AFU_ORTHOLOGUE AFUA_4G13030)-RELATED"/>
    <property type="match status" value="1"/>
</dbReference>
<dbReference type="GO" id="GO:0016829">
    <property type="term" value="F:lyase activity"/>
    <property type="evidence" value="ECO:0007669"/>
    <property type="project" value="UniProtKB-KW"/>
</dbReference>
<gene>
    <name evidence="7" type="ORF">H0A68_13130</name>
</gene>
<evidence type="ECO:0000256" key="5">
    <source>
        <dbReference type="PIRSR" id="PIRSR015582-2"/>
    </source>
</evidence>
<dbReference type="InterPro" id="IPR015813">
    <property type="entry name" value="Pyrv/PenolPyrv_kinase-like_dom"/>
</dbReference>
<evidence type="ECO:0000259" key="6">
    <source>
        <dbReference type="Pfam" id="PF03328"/>
    </source>
</evidence>
<proteinExistence type="predicted"/>
<accession>A0A853FDU4</accession>
<dbReference type="InterPro" id="IPR040442">
    <property type="entry name" value="Pyrv_kinase-like_dom_sf"/>
</dbReference>
<protein>
    <submittedName>
        <fullName evidence="7">CoA ester lyase</fullName>
    </submittedName>
</protein>
<feature type="binding site" evidence="4">
    <location>
        <position position="65"/>
    </location>
    <ligand>
        <name>substrate</name>
    </ligand>
</feature>
<dbReference type="AlphaFoldDB" id="A0A853FDU4"/>
<comment type="caution">
    <text evidence="7">The sequence shown here is derived from an EMBL/GenBank/DDBJ whole genome shotgun (WGS) entry which is preliminary data.</text>
</comment>
<feature type="binding site" evidence="4">
    <location>
        <position position="131"/>
    </location>
    <ligand>
        <name>substrate</name>
    </ligand>
</feature>
<dbReference type="EMBL" id="JACCEW010000004">
    <property type="protein sequence ID" value="NYT37822.1"/>
    <property type="molecule type" value="Genomic_DNA"/>
</dbReference>
<evidence type="ECO:0000256" key="1">
    <source>
        <dbReference type="ARBA" id="ARBA00001946"/>
    </source>
</evidence>
<dbReference type="GO" id="GO:0000287">
    <property type="term" value="F:magnesium ion binding"/>
    <property type="evidence" value="ECO:0007669"/>
    <property type="project" value="TreeGrafter"/>
</dbReference>
<evidence type="ECO:0000256" key="4">
    <source>
        <dbReference type="PIRSR" id="PIRSR015582-1"/>
    </source>
</evidence>
<feature type="binding site" evidence="5">
    <location>
        <position position="158"/>
    </location>
    <ligand>
        <name>Mg(2+)</name>
        <dbReference type="ChEBI" id="CHEBI:18420"/>
    </ligand>
</feature>
<organism evidence="7 8">
    <name type="scientific">Allopusillimonas soli</name>
    <dbReference type="NCBI Taxonomy" id="659016"/>
    <lineage>
        <taxon>Bacteria</taxon>
        <taxon>Pseudomonadati</taxon>
        <taxon>Pseudomonadota</taxon>
        <taxon>Betaproteobacteria</taxon>
        <taxon>Burkholderiales</taxon>
        <taxon>Alcaligenaceae</taxon>
        <taxon>Allopusillimonas</taxon>
    </lineage>
</organism>
<dbReference type="GO" id="GO:0006107">
    <property type="term" value="P:oxaloacetate metabolic process"/>
    <property type="evidence" value="ECO:0007669"/>
    <property type="project" value="TreeGrafter"/>
</dbReference>
<dbReference type="InterPro" id="IPR005000">
    <property type="entry name" value="Aldolase/citrate-lyase_domain"/>
</dbReference>
<dbReference type="InterPro" id="IPR011206">
    <property type="entry name" value="Citrate_lyase_beta/mcl1/mcl2"/>
</dbReference>
<name>A0A853FDU4_9BURK</name>
<evidence type="ECO:0000256" key="2">
    <source>
        <dbReference type="ARBA" id="ARBA00022723"/>
    </source>
</evidence>
<dbReference type="Pfam" id="PF03328">
    <property type="entry name" value="HpcH_HpaI"/>
    <property type="match status" value="1"/>
</dbReference>
<dbReference type="OrthoDB" id="348111at2"/>
<feature type="binding site" evidence="5">
    <location>
        <position position="131"/>
    </location>
    <ligand>
        <name>Mg(2+)</name>
        <dbReference type="ChEBI" id="CHEBI:18420"/>
    </ligand>
</feature>
<feature type="domain" description="HpcH/HpaI aldolase/citrate lyase" evidence="6">
    <location>
        <begin position="2"/>
        <end position="233"/>
    </location>
</feature>
<dbReference type="PANTHER" id="PTHR32308:SF0">
    <property type="entry name" value="HPCH_HPAI ALDOLASE_CITRATE LYASE DOMAIN-CONTAINING PROTEIN"/>
    <property type="match status" value="1"/>
</dbReference>
<dbReference type="Gene3D" id="3.20.20.60">
    <property type="entry name" value="Phosphoenolpyruvate-binding domains"/>
    <property type="match status" value="1"/>
</dbReference>
<dbReference type="Proteomes" id="UP000580517">
    <property type="component" value="Unassembled WGS sequence"/>
</dbReference>
<keyword evidence="7" id="KW-0456">Lyase</keyword>
<keyword evidence="3 5" id="KW-0460">Magnesium</keyword>
<reference evidence="7 8" key="1">
    <citation type="submission" date="2020-07" db="EMBL/GenBank/DDBJ databases">
        <title>Taxonomic revisions and descriptions of new bacterial species based on genomic comparisons in the high-G+C-content subgroup of the family Alcaligenaceae.</title>
        <authorList>
            <person name="Szabo A."/>
            <person name="Felfoldi T."/>
        </authorList>
    </citation>
    <scope>NUCLEOTIDE SEQUENCE [LARGE SCALE GENOMIC DNA]</scope>
    <source>
        <strain evidence="7 8">DSM 25264</strain>
    </source>
</reference>
<sequence>MRSLLFVPADSERKLEKSLQSGADALIFDLEDAVSLARKEDGRRCLAGFLDAQRDADDLPALYVRVNALSTGMTLADLAAVMPHRPAGVVLPKCAGAADLLRLAHYLEAFEHLHPGGRTGRETSIIAIVTETAESLAHLNEYTQAGPRLAGMMWGAEDLSGDVGALASKCEEDAQAWTAPFTLVRSLCLFAAAAAGVPAIDTVPTEINNPDGLRREARQAYRDGFTAKAAIHPGQVPVINEAMTPDAASHEWATRVIAAFEASADVGVATLDGKMLDTPHLKLARKILGVA</sequence>
<dbReference type="PIRSF" id="PIRSF015582">
    <property type="entry name" value="Cit_lyase_B"/>
    <property type="match status" value="1"/>
</dbReference>
<evidence type="ECO:0000313" key="8">
    <source>
        <dbReference type="Proteomes" id="UP000580517"/>
    </source>
</evidence>